<comment type="caution">
    <text evidence="2">The sequence shown here is derived from an EMBL/GenBank/DDBJ whole genome shotgun (WGS) entry which is preliminary data.</text>
</comment>
<gene>
    <name evidence="2" type="ORF">WJX72_003745</name>
</gene>
<dbReference type="SUPFAM" id="SSF53850">
    <property type="entry name" value="Periplasmic binding protein-like II"/>
    <property type="match status" value="1"/>
</dbReference>
<feature type="region of interest" description="Disordered" evidence="1">
    <location>
        <begin position="12"/>
        <end position="50"/>
    </location>
</feature>
<reference evidence="2 3" key="1">
    <citation type="journal article" date="2024" name="Nat. Commun.">
        <title>Phylogenomics reveals the evolutionary origins of lichenization in chlorophyte algae.</title>
        <authorList>
            <person name="Puginier C."/>
            <person name="Libourel C."/>
            <person name="Otte J."/>
            <person name="Skaloud P."/>
            <person name="Haon M."/>
            <person name="Grisel S."/>
            <person name="Petersen M."/>
            <person name="Berrin J.G."/>
            <person name="Delaux P.M."/>
            <person name="Dal Grande F."/>
            <person name="Keller J."/>
        </authorList>
    </citation>
    <scope>NUCLEOTIDE SEQUENCE [LARGE SCALE GENOMIC DNA]</scope>
    <source>
        <strain evidence="2 3">SAG 2043</strain>
    </source>
</reference>
<sequence>MRSAVLRLTQLTEGGKVPSSSQEEDIRAHDLPRQHDPSNSHGRRLSTSHAVAHQQGYFTKEGVKVCKSTVNGSVDQFQQLFNGTFDIISTTTDGTVNRFVNGDTLFLNGNQSTAVPAPVVQLVAGSYQTLDLSLWGCSAAVPTLANLSTNELGVDAPDSGFAFSARAYLTGQGLAYNATANIKTARALPGQYSSVNVGGSRYTLVQACKVNATIINAPSTIVAMAPGTNITLLDGGQLNGPPGTVQNSGYTVRRGWPEQGNNAASLRAFLGALIRGSRFMRDPANRDVMVSKFVNASVTGQLGGGVVLNRDQAAAYLDVVNSATDGENFDAGLNQLATRRF</sequence>
<evidence type="ECO:0000313" key="3">
    <source>
        <dbReference type="Proteomes" id="UP001489004"/>
    </source>
</evidence>
<name>A0AAW1R5Y4_9CHLO</name>
<evidence type="ECO:0000313" key="2">
    <source>
        <dbReference type="EMBL" id="KAK9829069.1"/>
    </source>
</evidence>
<keyword evidence="3" id="KW-1185">Reference proteome</keyword>
<dbReference type="AlphaFoldDB" id="A0AAW1R5Y4"/>
<proteinExistence type="predicted"/>
<protein>
    <submittedName>
        <fullName evidence="2">Uncharacterized protein</fullName>
    </submittedName>
</protein>
<dbReference type="Proteomes" id="UP001489004">
    <property type="component" value="Unassembled WGS sequence"/>
</dbReference>
<accession>A0AAW1R5Y4</accession>
<feature type="compositionally biased region" description="Basic and acidic residues" evidence="1">
    <location>
        <begin position="24"/>
        <end position="38"/>
    </location>
</feature>
<dbReference type="Gene3D" id="3.40.190.10">
    <property type="entry name" value="Periplasmic binding protein-like II"/>
    <property type="match status" value="2"/>
</dbReference>
<organism evidence="2 3">
    <name type="scientific">[Myrmecia] bisecta</name>
    <dbReference type="NCBI Taxonomy" id="41462"/>
    <lineage>
        <taxon>Eukaryota</taxon>
        <taxon>Viridiplantae</taxon>
        <taxon>Chlorophyta</taxon>
        <taxon>core chlorophytes</taxon>
        <taxon>Trebouxiophyceae</taxon>
        <taxon>Trebouxiales</taxon>
        <taxon>Trebouxiaceae</taxon>
        <taxon>Myrmecia</taxon>
    </lineage>
</organism>
<evidence type="ECO:0000256" key="1">
    <source>
        <dbReference type="SAM" id="MobiDB-lite"/>
    </source>
</evidence>
<dbReference type="EMBL" id="JALJOR010000001">
    <property type="protein sequence ID" value="KAK9829069.1"/>
    <property type="molecule type" value="Genomic_DNA"/>
</dbReference>